<protein>
    <recommendedName>
        <fullName evidence="3">SpoIIAA-like</fullName>
    </recommendedName>
</protein>
<keyword evidence="2" id="KW-1185">Reference proteome</keyword>
<reference evidence="2" key="1">
    <citation type="submission" date="2017-01" db="EMBL/GenBank/DDBJ databases">
        <authorList>
            <person name="Varghese N."/>
            <person name="Submissions S."/>
        </authorList>
    </citation>
    <scope>NUCLEOTIDE SEQUENCE [LARGE SCALE GENOMIC DNA]</scope>
    <source>
        <strain evidence="2">LP100</strain>
    </source>
</reference>
<dbReference type="Proteomes" id="UP000187181">
    <property type="component" value="Unassembled WGS sequence"/>
</dbReference>
<proteinExistence type="predicted"/>
<dbReference type="RefSeq" id="WP_076666431.1">
    <property type="nucleotide sequence ID" value="NZ_FTPP01000001.1"/>
</dbReference>
<evidence type="ECO:0000313" key="1">
    <source>
        <dbReference type="EMBL" id="SIT82229.1"/>
    </source>
</evidence>
<sequence length="147" mass="17315">MVISDSSYAFVHYSKDANVLCISWKLNPGMEQFRNLYWQVLQFVKTNPAIYYYTTDISRIGPLKAEQEAWLSREYYPQVYNIIGRDIYAAVIFSEGHFKALVNNYMATPQLPVHDFIHFNYFTDREEALDWFLFMQKGQDLALLAKS</sequence>
<organism evidence="1 2">
    <name type="scientific">Pontibacter indicus</name>
    <dbReference type="NCBI Taxonomy" id="1317125"/>
    <lineage>
        <taxon>Bacteria</taxon>
        <taxon>Pseudomonadati</taxon>
        <taxon>Bacteroidota</taxon>
        <taxon>Cytophagia</taxon>
        <taxon>Cytophagales</taxon>
        <taxon>Hymenobacteraceae</taxon>
        <taxon>Pontibacter</taxon>
    </lineage>
</organism>
<dbReference type="EMBL" id="FTPP01000001">
    <property type="protein sequence ID" value="SIT82229.1"/>
    <property type="molecule type" value="Genomic_DNA"/>
</dbReference>
<dbReference type="OrthoDB" id="851057at2"/>
<accession>A0A1R3WW11</accession>
<evidence type="ECO:0000313" key="2">
    <source>
        <dbReference type="Proteomes" id="UP000187181"/>
    </source>
</evidence>
<evidence type="ECO:0008006" key="3">
    <source>
        <dbReference type="Google" id="ProtNLM"/>
    </source>
</evidence>
<gene>
    <name evidence="1" type="ORF">SAMN05444128_1084</name>
</gene>
<name>A0A1R3WW11_9BACT</name>
<dbReference type="AlphaFoldDB" id="A0A1R3WW11"/>